<evidence type="ECO:0000313" key="2">
    <source>
        <dbReference type="Proteomes" id="UP000216013"/>
    </source>
</evidence>
<comment type="caution">
    <text evidence="1">The sequence shown here is derived from an EMBL/GenBank/DDBJ whole genome shotgun (WGS) entry which is preliminary data.</text>
</comment>
<dbReference type="Proteomes" id="UP000216013">
    <property type="component" value="Unassembled WGS sequence"/>
</dbReference>
<proteinExistence type="predicted"/>
<dbReference type="GO" id="GO:0031412">
    <property type="term" value="P:gas vesicle organization"/>
    <property type="evidence" value="ECO:0007669"/>
    <property type="project" value="InterPro"/>
</dbReference>
<sequence length="90" mass="10496">MSITDIMKKVSSFFEEYIAPPHKITAVEPRRGEDGEDGWAVIIEVFEERDYMKKYAKDEMLGVYAVTLNKDAEIESYLRQSTRYRSAVDH</sequence>
<dbReference type="Pfam" id="PF05800">
    <property type="entry name" value="GvpO"/>
    <property type="match status" value="1"/>
</dbReference>
<name>A0A268AEZ7_9BACI</name>
<protein>
    <submittedName>
        <fullName evidence="1">Gas vesicle protein GvpR</fullName>
    </submittedName>
</protein>
<gene>
    <name evidence="1" type="ORF">CHH64_03020</name>
</gene>
<dbReference type="RefSeq" id="WP_095229025.1">
    <property type="nucleotide sequence ID" value="NZ_NPBD01000007.1"/>
</dbReference>
<reference evidence="1 2" key="1">
    <citation type="submission" date="2017-07" db="EMBL/GenBank/DDBJ databases">
        <title>Isolation and whole genome analysis of endospore-forming bacteria from heroin.</title>
        <authorList>
            <person name="Kalinowski J."/>
            <person name="Ahrens B."/>
            <person name="Al-Dilaimi A."/>
            <person name="Winkler A."/>
            <person name="Wibberg D."/>
            <person name="Schleenbecker U."/>
            <person name="Ruckert C."/>
            <person name="Wolfel R."/>
            <person name="Grass G."/>
        </authorList>
    </citation>
    <scope>NUCLEOTIDE SEQUENCE [LARGE SCALE GENOMIC DNA]</scope>
    <source>
        <strain evidence="1 2">7528</strain>
    </source>
</reference>
<organism evidence="1 2">
    <name type="scientific">Terribacillus saccharophilus</name>
    <dbReference type="NCBI Taxonomy" id="361277"/>
    <lineage>
        <taxon>Bacteria</taxon>
        <taxon>Bacillati</taxon>
        <taxon>Bacillota</taxon>
        <taxon>Bacilli</taxon>
        <taxon>Bacillales</taxon>
        <taxon>Bacillaceae</taxon>
        <taxon>Terribacillus</taxon>
    </lineage>
</organism>
<dbReference type="InterPro" id="IPR008634">
    <property type="entry name" value="Gas-vesicle_GvpO"/>
</dbReference>
<dbReference type="AlphaFoldDB" id="A0A268AEZ7"/>
<accession>A0A268AEZ7</accession>
<evidence type="ECO:0000313" key="1">
    <source>
        <dbReference type="EMBL" id="PAD22697.1"/>
    </source>
</evidence>
<dbReference type="EMBL" id="NPBV01000002">
    <property type="protein sequence ID" value="PAD22697.1"/>
    <property type="molecule type" value="Genomic_DNA"/>
</dbReference>